<dbReference type="PANTHER" id="PTHR33365:SF7">
    <property type="entry name" value="TAT PATHWAY SIGNAL SEQUENCE"/>
    <property type="match status" value="1"/>
</dbReference>
<dbReference type="InterPro" id="IPR021765">
    <property type="entry name" value="UstYa-like"/>
</dbReference>
<sequence length="265" mass="30402">MPKPDSGQSLRQAAAVQLEQAKIEAHLTLCRKLQNDLVPTLSPPANDYLVWEPRVIKATDGQISGPRYFGEPDDELDGNWHELLEPSNTGVPAEWMHDLGREKEGVQLPEGTYFGVMAVFHNLHCLKHVQRALHPEHYGLDLLEGNEVTEHWDHLNHCLYQLKHAVMCQGDTTLLTMYWHDRMYQPVANWSSPHECINWDRFMDWVVPNSVDVHRDGVLVHPKYGALMKDGEPTALWYKSFRESGFGKLGNEFLHNRPNNTDVQP</sequence>
<dbReference type="Proteomes" id="UP001138500">
    <property type="component" value="Unassembled WGS sequence"/>
</dbReference>
<keyword evidence="3" id="KW-1185">Reference proteome</keyword>
<protein>
    <submittedName>
        <fullName evidence="2">Peptidase family M28 family</fullName>
    </submittedName>
</protein>
<evidence type="ECO:0000256" key="1">
    <source>
        <dbReference type="ARBA" id="ARBA00035112"/>
    </source>
</evidence>
<reference evidence="2 3" key="2">
    <citation type="journal article" date="2021" name="Curr. Genet.">
        <title>Genetic response to nitrogen starvation in the aggressive Eucalyptus foliar pathogen Teratosphaeria destructans.</title>
        <authorList>
            <person name="Havenga M."/>
            <person name="Wingfield B.D."/>
            <person name="Wingfield M.J."/>
            <person name="Dreyer L.L."/>
            <person name="Roets F."/>
            <person name="Aylward J."/>
        </authorList>
    </citation>
    <scope>NUCLEOTIDE SEQUENCE [LARGE SCALE GENOMIC DNA]</scope>
    <source>
        <strain evidence="2">CMW44962</strain>
    </source>
</reference>
<reference evidence="2 3" key="1">
    <citation type="journal article" date="2018" name="IMA Fungus">
        <title>IMA Genome-F 10: Nine draft genome sequences of Claviceps purpurea s.lat., including C. arundinis, C. humidiphila, and C. cf. spartinae, pseudomolecules for the pitch canker pathogen Fusarium circinatum, draft genome of Davidsoniella eucalypti, Grosmannia galeiformis, Quambalaria eucalypti, and Teratosphaeria destructans.</title>
        <authorList>
            <person name="Wingfield B.D."/>
            <person name="Liu M."/>
            <person name="Nguyen H.D."/>
            <person name="Lane F.A."/>
            <person name="Morgan S.W."/>
            <person name="De Vos L."/>
            <person name="Wilken P.M."/>
            <person name="Duong T.A."/>
            <person name="Aylward J."/>
            <person name="Coetzee M.P."/>
            <person name="Dadej K."/>
            <person name="De Beer Z.W."/>
            <person name="Findlay W."/>
            <person name="Havenga M."/>
            <person name="Kolarik M."/>
            <person name="Menzies J.G."/>
            <person name="Naidoo K."/>
            <person name="Pochopski O."/>
            <person name="Shoukouhi P."/>
            <person name="Santana Q.C."/>
            <person name="Seifert K.A."/>
            <person name="Soal N."/>
            <person name="Steenkamp E.T."/>
            <person name="Tatham C.T."/>
            <person name="van der Nest M.A."/>
            <person name="Wingfield M.J."/>
        </authorList>
    </citation>
    <scope>NUCLEOTIDE SEQUENCE [LARGE SCALE GENOMIC DNA]</scope>
    <source>
        <strain evidence="2">CMW44962</strain>
    </source>
</reference>
<proteinExistence type="inferred from homology"/>
<gene>
    <name evidence="2" type="ORF">Tdes44962_MAKER06723</name>
</gene>
<dbReference type="AlphaFoldDB" id="A0A9W7T1H6"/>
<name>A0A9W7T1H6_9PEZI</name>
<dbReference type="OrthoDB" id="3687641at2759"/>
<dbReference type="Pfam" id="PF11807">
    <property type="entry name" value="UstYa"/>
    <property type="match status" value="1"/>
</dbReference>
<accession>A0A9W7T1H6</accession>
<evidence type="ECO:0000313" key="3">
    <source>
        <dbReference type="Proteomes" id="UP001138500"/>
    </source>
</evidence>
<comment type="similarity">
    <text evidence="1">Belongs to the ustYa family.</text>
</comment>
<comment type="caution">
    <text evidence="2">The sequence shown here is derived from an EMBL/GenBank/DDBJ whole genome shotgun (WGS) entry which is preliminary data.</text>
</comment>
<evidence type="ECO:0000313" key="2">
    <source>
        <dbReference type="EMBL" id="KAH9845365.1"/>
    </source>
</evidence>
<dbReference type="PANTHER" id="PTHR33365">
    <property type="entry name" value="YALI0B05434P"/>
    <property type="match status" value="1"/>
</dbReference>
<dbReference type="EMBL" id="RIBY02000091">
    <property type="protein sequence ID" value="KAH9845365.1"/>
    <property type="molecule type" value="Genomic_DNA"/>
</dbReference>
<organism evidence="2 3">
    <name type="scientific">Teratosphaeria destructans</name>
    <dbReference type="NCBI Taxonomy" id="418781"/>
    <lineage>
        <taxon>Eukaryota</taxon>
        <taxon>Fungi</taxon>
        <taxon>Dikarya</taxon>
        <taxon>Ascomycota</taxon>
        <taxon>Pezizomycotina</taxon>
        <taxon>Dothideomycetes</taxon>
        <taxon>Dothideomycetidae</taxon>
        <taxon>Mycosphaerellales</taxon>
        <taxon>Teratosphaeriaceae</taxon>
        <taxon>Teratosphaeria</taxon>
    </lineage>
</organism>
<dbReference type="GO" id="GO:0043386">
    <property type="term" value="P:mycotoxin biosynthetic process"/>
    <property type="evidence" value="ECO:0007669"/>
    <property type="project" value="InterPro"/>
</dbReference>